<evidence type="ECO:0000313" key="10">
    <source>
        <dbReference type="RefSeq" id="XP_030378784.1"/>
    </source>
</evidence>
<dbReference type="SUPFAM" id="SSF74650">
    <property type="entry name" value="Galactose mutarotase-like"/>
    <property type="match status" value="1"/>
</dbReference>
<dbReference type="Pfam" id="PF01263">
    <property type="entry name" value="Aldose_epim"/>
    <property type="match status" value="1"/>
</dbReference>
<reference evidence="10" key="1">
    <citation type="submission" date="2025-08" db="UniProtKB">
        <authorList>
            <consortium name="RefSeq"/>
        </authorList>
    </citation>
    <scope>IDENTIFICATION</scope>
    <source>
        <strain evidence="10">11010-0011.00</strain>
        <tissue evidence="10">Whole body</tissue>
    </source>
</reference>
<dbReference type="GO" id="GO:0004034">
    <property type="term" value="F:aldose 1-epimerase activity"/>
    <property type="evidence" value="ECO:0007669"/>
    <property type="project" value="UniProtKB-EC"/>
</dbReference>
<keyword evidence="9" id="KW-1185">Reference proteome</keyword>
<dbReference type="GO" id="GO:0033499">
    <property type="term" value="P:galactose catabolic process via UDP-galactose, Leloir pathway"/>
    <property type="evidence" value="ECO:0007669"/>
    <property type="project" value="TreeGrafter"/>
</dbReference>
<evidence type="ECO:0000256" key="4">
    <source>
        <dbReference type="ARBA" id="ARBA00021023"/>
    </source>
</evidence>
<keyword evidence="6" id="KW-0119">Carbohydrate metabolism</keyword>
<evidence type="ECO:0000256" key="5">
    <source>
        <dbReference type="ARBA" id="ARBA00023235"/>
    </source>
</evidence>
<protein>
    <recommendedName>
        <fullName evidence="4">Galactose mutarotase</fullName>
    </recommendedName>
    <alternativeName>
        <fullName evidence="7">Aldose 1-epimerase</fullName>
    </alternativeName>
</protein>
<dbReference type="UniPathway" id="UPA00214"/>
<evidence type="ECO:0000256" key="1">
    <source>
        <dbReference type="ARBA" id="ARBA00001712"/>
    </source>
</evidence>
<keyword evidence="5" id="KW-0413">Isomerase</keyword>
<dbReference type="PANTHER" id="PTHR10091">
    <property type="entry name" value="ALDOSE-1-EPIMERASE"/>
    <property type="match status" value="1"/>
</dbReference>
<dbReference type="RefSeq" id="XP_030378784.1">
    <property type="nucleotide sequence ID" value="XM_030522924.1"/>
</dbReference>
<name>A0A6J2TRV5_DROLE</name>
<dbReference type="AlphaFoldDB" id="A0A6J2TRV5"/>
<dbReference type="InterPro" id="IPR011013">
    <property type="entry name" value="Gal_mutarotase_sf_dom"/>
</dbReference>
<dbReference type="Gene3D" id="2.70.98.10">
    <property type="match status" value="1"/>
</dbReference>
<comment type="function">
    <text evidence="8">Mutarotase that catalyzes the interconversion of beta-D-galactose and alpha-D-galactose during galactose metabolism. Beta-D-galactose is metabolized in the liver into glucose 1-phosphate, the primary metabolic fuel, by the action of four enzymes that constitute the Leloir pathway: GALM, GALK1 (galactokinase), GALT (galactose-1-phosphate uridylyltransferase) and GALE (UDP-galactose-4'-epimerase). Involved in the maintenance of the equilibrium between the beta- and alpha-anomers of galactose, therefore ensuring a sufficient supply of the alpha-anomer for GALK1. Also active on D-glucose although shows a preference for galactose over glucose.</text>
</comment>
<evidence type="ECO:0000256" key="6">
    <source>
        <dbReference type="ARBA" id="ARBA00023277"/>
    </source>
</evidence>
<evidence type="ECO:0000256" key="8">
    <source>
        <dbReference type="ARBA" id="ARBA00045743"/>
    </source>
</evidence>
<evidence type="ECO:0000313" key="9">
    <source>
        <dbReference type="Proteomes" id="UP000504634"/>
    </source>
</evidence>
<gene>
    <name evidence="10" type="primary">LOC115627292</name>
</gene>
<dbReference type="InterPro" id="IPR014718">
    <property type="entry name" value="GH-type_carb-bd"/>
</dbReference>
<dbReference type="GO" id="GO:0030246">
    <property type="term" value="F:carbohydrate binding"/>
    <property type="evidence" value="ECO:0007669"/>
    <property type="project" value="InterPro"/>
</dbReference>
<accession>A0A6J2TRV5</accession>
<dbReference type="PANTHER" id="PTHR10091:SF0">
    <property type="entry name" value="GALACTOSE MUTAROTASE"/>
    <property type="match status" value="1"/>
</dbReference>
<dbReference type="CDD" id="cd09019">
    <property type="entry name" value="galactose_mutarotase_like"/>
    <property type="match status" value="1"/>
</dbReference>
<evidence type="ECO:0000256" key="2">
    <source>
        <dbReference type="ARBA" id="ARBA00004947"/>
    </source>
</evidence>
<sequence length="393" mass="44588">MIKVKEDIFGMAVNPFTGMAQVVRRYTISNANRLTVAIIQLGATVQSIKAPDAEHNVNDIILGFDDVAGYLMQQDKHIGCVLGRVAGIVSNGEFVMEERKVILTRNYKNKHQMDGGFIGLDKVIWDLDMIRPDGVTLRHISKDGHEGYAGNLKIMVHYTVDNDNRFFIRIEATTDHITPVNIASNLFFNIAGHKSGKNGLWEHRVNVKANATIAMDSEGIPTGRYKNVDDTLADLRMAMVLGDRLRQMEEYPTPGYDVNYVLNTSFEPNTPKFVARFVHPESGRFMDVHTNQPGMYFATANFFPNEARGQQPIMGKECTRYWKHCAFNLRLQKFPDSVNNLDFPTTALSSDDRFFSETVLRFGVQETWKCCAQMEEDMPPLEWNNATMDKRVT</sequence>
<proteinExistence type="inferred from homology"/>
<organism evidence="9 10">
    <name type="scientific">Drosophila lebanonensis</name>
    <name type="common">Fruit fly</name>
    <name type="synonym">Scaptodrosophila lebanonensis</name>
    <dbReference type="NCBI Taxonomy" id="7225"/>
    <lineage>
        <taxon>Eukaryota</taxon>
        <taxon>Metazoa</taxon>
        <taxon>Ecdysozoa</taxon>
        <taxon>Arthropoda</taxon>
        <taxon>Hexapoda</taxon>
        <taxon>Insecta</taxon>
        <taxon>Pterygota</taxon>
        <taxon>Neoptera</taxon>
        <taxon>Endopterygota</taxon>
        <taxon>Diptera</taxon>
        <taxon>Brachycera</taxon>
        <taxon>Muscomorpha</taxon>
        <taxon>Ephydroidea</taxon>
        <taxon>Drosophilidae</taxon>
        <taxon>Scaptodrosophila</taxon>
    </lineage>
</organism>
<dbReference type="GO" id="GO:0006006">
    <property type="term" value="P:glucose metabolic process"/>
    <property type="evidence" value="ECO:0007669"/>
    <property type="project" value="TreeGrafter"/>
</dbReference>
<dbReference type="GeneID" id="115627292"/>
<dbReference type="InterPro" id="IPR008183">
    <property type="entry name" value="Aldose_1/G6P_1-epimerase"/>
</dbReference>
<dbReference type="OrthoDB" id="274691at2759"/>
<evidence type="ECO:0000256" key="3">
    <source>
        <dbReference type="ARBA" id="ARBA00006206"/>
    </source>
</evidence>
<comment type="similarity">
    <text evidence="3">Belongs to the aldose epimerase family.</text>
</comment>
<dbReference type="InterPro" id="IPR047215">
    <property type="entry name" value="Galactose_mutarotase-like"/>
</dbReference>
<comment type="catalytic activity">
    <reaction evidence="1">
        <text>alpha-D-galactose = beta-D-galactose</text>
        <dbReference type="Rhea" id="RHEA:28675"/>
        <dbReference type="ChEBI" id="CHEBI:27667"/>
        <dbReference type="ChEBI" id="CHEBI:28061"/>
        <dbReference type="EC" id="5.1.3.3"/>
    </reaction>
    <physiologicalReaction direction="right-to-left" evidence="1">
        <dbReference type="Rhea" id="RHEA:28677"/>
    </physiologicalReaction>
</comment>
<comment type="pathway">
    <text evidence="2">Carbohydrate metabolism; galactose metabolism.</text>
</comment>
<evidence type="ECO:0000256" key="7">
    <source>
        <dbReference type="ARBA" id="ARBA00032729"/>
    </source>
</evidence>
<dbReference type="Proteomes" id="UP000504634">
    <property type="component" value="Unplaced"/>
</dbReference>